<dbReference type="GO" id="GO:0000228">
    <property type="term" value="C:nuclear chromosome"/>
    <property type="evidence" value="ECO:0007669"/>
    <property type="project" value="TreeGrafter"/>
</dbReference>
<feature type="region of interest" description="Disordered" evidence="3">
    <location>
        <begin position="502"/>
        <end position="525"/>
    </location>
</feature>
<dbReference type="PANTHER" id="PTHR35144">
    <property type="entry name" value="MEIOSIS-SPECIFIC TRANSCRIPTION FACTOR NDT80"/>
    <property type="match status" value="1"/>
</dbReference>
<feature type="domain" description="NDT80" evidence="4">
    <location>
        <begin position="79"/>
        <end position="348"/>
    </location>
</feature>
<dbReference type="GO" id="GO:0003677">
    <property type="term" value="F:DNA binding"/>
    <property type="evidence" value="ECO:0007669"/>
    <property type="project" value="UniProtKB-KW"/>
</dbReference>
<dbReference type="PROSITE" id="PS51517">
    <property type="entry name" value="NDT80"/>
    <property type="match status" value="1"/>
</dbReference>
<keyword evidence="1 2" id="KW-0238">DNA-binding</keyword>
<dbReference type="SUPFAM" id="SSF49417">
    <property type="entry name" value="p53-like transcription factors"/>
    <property type="match status" value="1"/>
</dbReference>
<dbReference type="Proteomes" id="UP000799640">
    <property type="component" value="Unassembled WGS sequence"/>
</dbReference>
<dbReference type="Pfam" id="PF05224">
    <property type="entry name" value="NDT80_PhoG"/>
    <property type="match status" value="1"/>
</dbReference>
<proteinExistence type="predicted"/>
<dbReference type="AlphaFoldDB" id="A0A6G1HK18"/>
<feature type="compositionally biased region" description="Gly residues" evidence="3">
    <location>
        <begin position="502"/>
        <end position="517"/>
    </location>
</feature>
<evidence type="ECO:0000256" key="1">
    <source>
        <dbReference type="ARBA" id="ARBA00023125"/>
    </source>
</evidence>
<evidence type="ECO:0000313" key="5">
    <source>
        <dbReference type="EMBL" id="KAF2396187.1"/>
    </source>
</evidence>
<dbReference type="OrthoDB" id="4117572at2759"/>
<evidence type="ECO:0000256" key="2">
    <source>
        <dbReference type="PROSITE-ProRule" id="PRU00850"/>
    </source>
</evidence>
<dbReference type="Gene3D" id="2.60.40.1390">
    <property type="entry name" value="NDT80 DNA-binding domain"/>
    <property type="match status" value="1"/>
</dbReference>
<evidence type="ECO:0000259" key="4">
    <source>
        <dbReference type="PROSITE" id="PS51517"/>
    </source>
</evidence>
<feature type="DNA-binding region" description="NDT80" evidence="2">
    <location>
        <begin position="79"/>
        <end position="348"/>
    </location>
</feature>
<gene>
    <name evidence="5" type="ORF">EJ06DRAFT_484029</name>
</gene>
<dbReference type="InterPro" id="IPR024061">
    <property type="entry name" value="NDT80_DNA-bd_dom"/>
</dbReference>
<keyword evidence="6" id="KW-1185">Reference proteome</keyword>
<dbReference type="InterPro" id="IPR052605">
    <property type="entry name" value="Fungal_trans_regulator"/>
</dbReference>
<feature type="compositionally biased region" description="Polar residues" evidence="3">
    <location>
        <begin position="363"/>
        <end position="393"/>
    </location>
</feature>
<evidence type="ECO:0000313" key="6">
    <source>
        <dbReference type="Proteomes" id="UP000799640"/>
    </source>
</evidence>
<evidence type="ECO:0000256" key="3">
    <source>
        <dbReference type="SAM" id="MobiDB-lite"/>
    </source>
</evidence>
<reference evidence="5" key="1">
    <citation type="journal article" date="2020" name="Stud. Mycol.">
        <title>101 Dothideomycetes genomes: a test case for predicting lifestyles and emergence of pathogens.</title>
        <authorList>
            <person name="Haridas S."/>
            <person name="Albert R."/>
            <person name="Binder M."/>
            <person name="Bloem J."/>
            <person name="Labutti K."/>
            <person name="Salamov A."/>
            <person name="Andreopoulos B."/>
            <person name="Baker S."/>
            <person name="Barry K."/>
            <person name="Bills G."/>
            <person name="Bluhm B."/>
            <person name="Cannon C."/>
            <person name="Castanera R."/>
            <person name="Culley D."/>
            <person name="Daum C."/>
            <person name="Ezra D."/>
            <person name="Gonzalez J."/>
            <person name="Henrissat B."/>
            <person name="Kuo A."/>
            <person name="Liang C."/>
            <person name="Lipzen A."/>
            <person name="Lutzoni F."/>
            <person name="Magnuson J."/>
            <person name="Mondo S."/>
            <person name="Nolan M."/>
            <person name="Ohm R."/>
            <person name="Pangilinan J."/>
            <person name="Park H.-J."/>
            <person name="Ramirez L."/>
            <person name="Alfaro M."/>
            <person name="Sun H."/>
            <person name="Tritt A."/>
            <person name="Yoshinaga Y."/>
            <person name="Zwiers L.-H."/>
            <person name="Turgeon B."/>
            <person name="Goodwin S."/>
            <person name="Spatafora J."/>
            <person name="Crous P."/>
            <person name="Grigoriev I."/>
        </authorList>
    </citation>
    <scope>NUCLEOTIDE SEQUENCE</scope>
    <source>
        <strain evidence="5">CBS 262.69</strain>
    </source>
</reference>
<feature type="region of interest" description="Disordered" evidence="3">
    <location>
        <begin position="338"/>
        <end position="400"/>
    </location>
</feature>
<feature type="region of interest" description="Disordered" evidence="3">
    <location>
        <begin position="430"/>
        <end position="462"/>
    </location>
</feature>
<name>A0A6G1HK18_9PEZI</name>
<dbReference type="InterPro" id="IPR008967">
    <property type="entry name" value="p53-like_TF_DNA-bd_sf"/>
</dbReference>
<sequence>MEGFDTTTMSYLTAASMSLSNVTTADSLAMPLLPLDRVDHHSNFDAETFAGEEASHYGAHSLQLQQPPALRRFPSAYDDPFSDSLSASYDPTGLSAPDQNGLESVPNIERDHKLLSFSVPTINYTLLDYTGRPARISMSAQLHGMFFLAEPLSTSTAPNDAASAPSAQQSTEVTCYRRNLFQVTGTITLTRGTYYVQTEHGDRIPIVNQELTISATESVEGSSVKIISVPWKTPATSAPAPVVTPEEKTEKEPGSIPLDLLSHLHGQGENQDDLAQSEYVTFPLSFKRLQFRIATANNGRRKELQQHFVVHLRLMATLATGARVILAESRSGAIIVRGRSPRNFQSRKDLPLSSGGPGGGSARRNNSHAALARTSTSESHPGITQTQSQTSREQPPINPVEISPLSFAYENPELQSSPDLARYPHAQTHTYPRSHSQYAGGGAPAVSGTYGGGQAHRPGGAPKPIVLSLFEEETNCTASPTSGQAVGQGCGRGSKMARLGSGSGMTGAGGGRHGSGGPSFDSAGGTALQQHTGFNTMNLGVAPLANAPEDSAGLLYEYFPLGLDDWMPPVDAVYRPHVVHHTNLPSSDPKVIVGRGRSKRYFSEVRDNS</sequence>
<organism evidence="5 6">
    <name type="scientific">Trichodelitschia bisporula</name>
    <dbReference type="NCBI Taxonomy" id="703511"/>
    <lineage>
        <taxon>Eukaryota</taxon>
        <taxon>Fungi</taxon>
        <taxon>Dikarya</taxon>
        <taxon>Ascomycota</taxon>
        <taxon>Pezizomycotina</taxon>
        <taxon>Dothideomycetes</taxon>
        <taxon>Dothideomycetes incertae sedis</taxon>
        <taxon>Phaeotrichales</taxon>
        <taxon>Phaeotrichaceae</taxon>
        <taxon>Trichodelitschia</taxon>
    </lineage>
</organism>
<dbReference type="GO" id="GO:0045944">
    <property type="term" value="P:positive regulation of transcription by RNA polymerase II"/>
    <property type="evidence" value="ECO:0007669"/>
    <property type="project" value="TreeGrafter"/>
</dbReference>
<protein>
    <submittedName>
        <fullName evidence="5">p53-like transcription factor</fullName>
    </submittedName>
</protein>
<dbReference type="InterPro" id="IPR037141">
    <property type="entry name" value="NDT80_DNA-bd_dom_sf"/>
</dbReference>
<dbReference type="EMBL" id="ML996708">
    <property type="protein sequence ID" value="KAF2396187.1"/>
    <property type="molecule type" value="Genomic_DNA"/>
</dbReference>
<feature type="compositionally biased region" description="Gly residues" evidence="3">
    <location>
        <begin position="439"/>
        <end position="454"/>
    </location>
</feature>
<dbReference type="GO" id="GO:0003700">
    <property type="term" value="F:DNA-binding transcription factor activity"/>
    <property type="evidence" value="ECO:0007669"/>
    <property type="project" value="UniProtKB-UniRule"/>
</dbReference>
<accession>A0A6G1HK18</accession>
<dbReference type="GO" id="GO:0051321">
    <property type="term" value="P:meiotic cell cycle"/>
    <property type="evidence" value="ECO:0007669"/>
    <property type="project" value="TreeGrafter"/>
</dbReference>
<dbReference type="PANTHER" id="PTHR35144:SF1">
    <property type="entry name" value="PROTEIN PACG"/>
    <property type="match status" value="1"/>
</dbReference>